<dbReference type="AlphaFoldDB" id="A0A8C9H4B5"/>
<evidence type="ECO:0000313" key="7">
    <source>
        <dbReference type="Ensembl" id="ENSPTEP00000010840.1"/>
    </source>
</evidence>
<evidence type="ECO:0000256" key="5">
    <source>
        <dbReference type="ARBA" id="ARBA00046634"/>
    </source>
</evidence>
<keyword evidence="3" id="KW-0698">rRNA processing</keyword>
<comment type="subunit">
    <text evidence="5">Part of the small subunit (SSU) processome, composed of more than 70 proteins and the RNA chaperone small nucleolar RNA (snoRNA) U3. Component of a heterotrimeric complex containing IMP3, IMP4 and MPHOSPH10. Interacts with MPHOSPH10.</text>
</comment>
<dbReference type="Pfam" id="PF04427">
    <property type="entry name" value="Brix"/>
    <property type="match status" value="1"/>
</dbReference>
<organism evidence="7 8">
    <name type="scientific">Piliocolobus tephrosceles</name>
    <name type="common">Ugandan red Colobus</name>
    <dbReference type="NCBI Taxonomy" id="591936"/>
    <lineage>
        <taxon>Eukaryota</taxon>
        <taxon>Metazoa</taxon>
        <taxon>Chordata</taxon>
        <taxon>Craniata</taxon>
        <taxon>Vertebrata</taxon>
        <taxon>Euteleostomi</taxon>
        <taxon>Mammalia</taxon>
        <taxon>Eutheria</taxon>
        <taxon>Euarchontoglires</taxon>
        <taxon>Primates</taxon>
        <taxon>Haplorrhini</taxon>
        <taxon>Catarrhini</taxon>
        <taxon>Cercopithecidae</taxon>
        <taxon>Colobinae</taxon>
        <taxon>Piliocolobus</taxon>
    </lineage>
</organism>
<protein>
    <recommendedName>
        <fullName evidence="6">Brix domain-containing protein</fullName>
    </recommendedName>
</protein>
<dbReference type="InterPro" id="IPR007109">
    <property type="entry name" value="Brix"/>
</dbReference>
<dbReference type="GO" id="GO:0042274">
    <property type="term" value="P:ribosomal small subunit biogenesis"/>
    <property type="evidence" value="ECO:0007669"/>
    <property type="project" value="UniProtKB-ARBA"/>
</dbReference>
<dbReference type="Ensembl" id="ENSPTET00000003758.1">
    <property type="protein sequence ID" value="ENSPTEP00000002409.1"/>
    <property type="gene ID" value="ENSPTEG00000002859.1"/>
</dbReference>
<evidence type="ECO:0000313" key="8">
    <source>
        <dbReference type="Proteomes" id="UP000694416"/>
    </source>
</evidence>
<dbReference type="GO" id="GO:0006364">
    <property type="term" value="P:rRNA processing"/>
    <property type="evidence" value="ECO:0007669"/>
    <property type="project" value="UniProtKB-KW"/>
</dbReference>
<name>A0A8C9H4B5_9PRIM</name>
<keyword evidence="8" id="KW-1185">Reference proteome</keyword>
<evidence type="ECO:0000259" key="6">
    <source>
        <dbReference type="PROSITE" id="PS50833"/>
    </source>
</evidence>
<dbReference type="GO" id="GO:0042134">
    <property type="term" value="F:rRNA primary transcript binding"/>
    <property type="evidence" value="ECO:0007669"/>
    <property type="project" value="InterPro"/>
</dbReference>
<sequence length="382" mass="45552">MLRRNIRLRKEYLYIKKVEEEKKKYAEKIKSIKKSYEENSKIKGSLKNEENELRKKMDLFDEKSFNKQIDNEYFLCGIEKPQVLITTSRNPSSQLENFAKELKLIIPNSEKINRGSYFIKDIIQFARNNNITDVIIIHEYKGEPRNLIICHLPFGPTLFCNIKDCKTRHHFIDKLNNISTCNPHLIFHNFNTDLGKRIMSIFKYLFPPVKLRINKKKYSKPTNKVNNELSEAGINTTFYKNNTFLDNEQTGPNTTQHSDQNDHIKTKEQTVCQKKTYTYNYNGDDEDSDNDAFKIAIKNNEYHSLHNFENNRVIVFFNKNDIIYFRHYNWETNEKNEIVLHEVGPRFSFIVYKINKECLDSLNEEYEYIYHPFLNSKRTMLA</sequence>
<evidence type="ECO:0000256" key="4">
    <source>
        <dbReference type="ARBA" id="ARBA00045281"/>
    </source>
</evidence>
<dbReference type="GO" id="GO:0005654">
    <property type="term" value="C:nucleoplasm"/>
    <property type="evidence" value="ECO:0007669"/>
    <property type="project" value="UniProtKB-ARBA"/>
</dbReference>
<dbReference type="SUPFAM" id="SSF52954">
    <property type="entry name" value="Class II aaRS ABD-related"/>
    <property type="match status" value="2"/>
</dbReference>
<dbReference type="Proteomes" id="UP000694416">
    <property type="component" value="Unplaced"/>
</dbReference>
<dbReference type="FunFam" id="3.40.50.10480:FF:000001">
    <property type="entry name" value="IMP4, U3 small nucleolar ribonucleoprotein"/>
    <property type="match status" value="1"/>
</dbReference>
<proteinExistence type="predicted"/>
<dbReference type="GO" id="GO:0034457">
    <property type="term" value="C:Mpp10 complex"/>
    <property type="evidence" value="ECO:0007669"/>
    <property type="project" value="UniProtKB-ARBA"/>
</dbReference>
<feature type="domain" description="Brix" evidence="6">
    <location>
        <begin position="81"/>
        <end position="360"/>
    </location>
</feature>
<dbReference type="GO" id="GO:0030515">
    <property type="term" value="F:snoRNA binding"/>
    <property type="evidence" value="ECO:0007669"/>
    <property type="project" value="TreeGrafter"/>
</dbReference>
<dbReference type="PANTHER" id="PTHR22734:SF2">
    <property type="entry name" value="U3 SMALL NUCLEOLAR RIBONUCLEOPROTEIN PROTEIN IMP4"/>
    <property type="match status" value="1"/>
</dbReference>
<dbReference type="SMART" id="SM00879">
    <property type="entry name" value="Brix"/>
    <property type="match status" value="1"/>
</dbReference>
<evidence type="ECO:0000256" key="2">
    <source>
        <dbReference type="ARBA" id="ARBA00022517"/>
    </source>
</evidence>
<dbReference type="Ensembl" id="ENSPTET00000016387.1">
    <property type="protein sequence ID" value="ENSPTEP00000010840.1"/>
    <property type="gene ID" value="ENSPTEG00000012230.1"/>
</dbReference>
<dbReference type="GO" id="GO:0032040">
    <property type="term" value="C:small-subunit processome"/>
    <property type="evidence" value="ECO:0007669"/>
    <property type="project" value="TreeGrafter"/>
</dbReference>
<dbReference type="Gene3D" id="3.40.50.10480">
    <property type="entry name" value="Probable brix-domain ribosomal biogenesis protein"/>
    <property type="match status" value="1"/>
</dbReference>
<dbReference type="PANTHER" id="PTHR22734">
    <property type="entry name" value="U3 SMALL NUCLEOLAR RIBONUCLEOPROTEIN PROTEIN IMP4"/>
    <property type="match status" value="1"/>
</dbReference>
<accession>A0A8C9H4B5</accession>
<evidence type="ECO:0000256" key="3">
    <source>
        <dbReference type="ARBA" id="ARBA00022552"/>
    </source>
</evidence>
<comment type="function">
    <text evidence="4">Component of the 60-80S U3 small nucleolar ribonucleoprotein (U3 snoRNP). Required for the early cleavages during pre-18S ribosomal RNA processing. Part of the small subunit (SSU) processome, first precursor of the small eukaryotic ribosomal subunit. During the assembly of the SSU processome in the nucleolus, many ribosome biogenesis factors, an RNA chaperone and ribosomal proteins associate with the nascent pre-rRNA and work in concert to generate RNA folding, modifications, rearrangements and cleavage as well as targeted degradation of pre-ribosomal RNA by the RNA exosome.</text>
</comment>
<comment type="subcellular location">
    <subcellularLocation>
        <location evidence="1">Nucleus</location>
        <location evidence="1">Nucleolus</location>
    </subcellularLocation>
</comment>
<keyword evidence="2" id="KW-0690">Ribosome biogenesis</keyword>
<dbReference type="InterPro" id="IPR044281">
    <property type="entry name" value="IMP4/RPF1"/>
</dbReference>
<evidence type="ECO:0000256" key="1">
    <source>
        <dbReference type="ARBA" id="ARBA00004604"/>
    </source>
</evidence>
<dbReference type="PROSITE" id="PS50833">
    <property type="entry name" value="BRIX"/>
    <property type="match status" value="1"/>
</dbReference>
<reference evidence="7" key="1">
    <citation type="submission" date="2025-05" db="UniProtKB">
        <authorList>
            <consortium name="Ensembl"/>
        </authorList>
    </citation>
    <scope>IDENTIFICATION</scope>
</reference>